<dbReference type="EMBL" id="HACG01033583">
    <property type="protein sequence ID" value="CEK80448.1"/>
    <property type="molecule type" value="Transcribed_RNA"/>
</dbReference>
<feature type="signal peptide" evidence="1">
    <location>
        <begin position="1"/>
        <end position="29"/>
    </location>
</feature>
<reference evidence="2" key="1">
    <citation type="submission" date="2014-12" db="EMBL/GenBank/DDBJ databases">
        <title>Insight into the proteome of Arion vulgaris.</title>
        <authorList>
            <person name="Aradska J."/>
            <person name="Bulat T."/>
            <person name="Smidak R."/>
            <person name="Sarate P."/>
            <person name="Gangsoo J."/>
            <person name="Sialana F."/>
            <person name="Bilban M."/>
            <person name="Lubec G."/>
        </authorList>
    </citation>
    <scope>NUCLEOTIDE SEQUENCE</scope>
    <source>
        <tissue evidence="2">Skin</tissue>
    </source>
</reference>
<accession>A0A0B7AI51</accession>
<proteinExistence type="predicted"/>
<sequence>MNIAGQTANPIMIIAFLLTISLAIQFARGDDDEEGCGQGCQSIDPDPSQMSRCVRYACRRRVFRYFIRFGKRAGDDDSVHQRYTDQMKAWLQDYRDDLQQDSLQRRQKKQMRKRLLPTLRSDKLQRVQDVIQNKWVHSQERRLIDMLLNLD</sequence>
<gene>
    <name evidence="2" type="primary">ORF120987</name>
</gene>
<dbReference type="AlphaFoldDB" id="A0A0B7AI51"/>
<feature type="chain" id="PRO_5002111664" evidence="1">
    <location>
        <begin position="30"/>
        <end position="151"/>
    </location>
</feature>
<evidence type="ECO:0000313" key="2">
    <source>
        <dbReference type="EMBL" id="CEK80448.1"/>
    </source>
</evidence>
<name>A0A0B7AI51_9EUPU</name>
<keyword evidence="1" id="KW-0732">Signal</keyword>
<evidence type="ECO:0000256" key="1">
    <source>
        <dbReference type="SAM" id="SignalP"/>
    </source>
</evidence>
<organism evidence="2">
    <name type="scientific">Arion vulgaris</name>
    <dbReference type="NCBI Taxonomy" id="1028688"/>
    <lineage>
        <taxon>Eukaryota</taxon>
        <taxon>Metazoa</taxon>
        <taxon>Spiralia</taxon>
        <taxon>Lophotrochozoa</taxon>
        <taxon>Mollusca</taxon>
        <taxon>Gastropoda</taxon>
        <taxon>Heterobranchia</taxon>
        <taxon>Euthyneura</taxon>
        <taxon>Panpulmonata</taxon>
        <taxon>Eupulmonata</taxon>
        <taxon>Stylommatophora</taxon>
        <taxon>Helicina</taxon>
        <taxon>Arionoidea</taxon>
        <taxon>Arionidae</taxon>
        <taxon>Arion</taxon>
    </lineage>
</organism>
<protein>
    <submittedName>
        <fullName evidence="2">Uncharacterized protein</fullName>
    </submittedName>
</protein>